<dbReference type="Pfam" id="PF13551">
    <property type="entry name" value="HTH_29"/>
    <property type="match status" value="1"/>
</dbReference>
<sequence length="155" mass="18166">MRKPAIHDAQARRIALRREILRSKESRYDHRLHGVLLVYSGRSCRDVAELLGHSPRTIRYWVQRFEHSGCIGLQEGERPGRPPTVDAATREQLGHDLHRSPHEWGYAQNLWDGKLLSHHLAHRYAVQLGVRQCQRMLHALGFRRRKPRLELCAMF</sequence>
<dbReference type="InterPro" id="IPR009057">
    <property type="entry name" value="Homeodomain-like_sf"/>
</dbReference>
<protein>
    <recommendedName>
        <fullName evidence="1">Winged helix-turn helix domain-containing protein</fullName>
    </recommendedName>
</protein>
<evidence type="ECO:0000313" key="3">
    <source>
        <dbReference type="Proteomes" id="UP000334340"/>
    </source>
</evidence>
<keyword evidence="3" id="KW-1185">Reference proteome</keyword>
<dbReference type="InterPro" id="IPR025959">
    <property type="entry name" value="Winged_HTH_dom"/>
</dbReference>
<evidence type="ECO:0000259" key="1">
    <source>
        <dbReference type="Pfam" id="PF13592"/>
    </source>
</evidence>
<dbReference type="AlphaFoldDB" id="A0A564ZN84"/>
<organism evidence="2 3">
    <name type="scientific">Candidatus Methylomirabilis lanthanidiphila</name>
    <dbReference type="NCBI Taxonomy" id="2211376"/>
    <lineage>
        <taxon>Bacteria</taxon>
        <taxon>Candidatus Methylomirabilota</taxon>
        <taxon>Candidatus Methylomirabilia</taxon>
        <taxon>Candidatus Methylomirabilales</taxon>
        <taxon>Candidatus Methylomirabilaceae</taxon>
        <taxon>Candidatus Methylomirabilis</taxon>
    </lineage>
</organism>
<dbReference type="SUPFAM" id="SSF46689">
    <property type="entry name" value="Homeodomain-like"/>
    <property type="match status" value="1"/>
</dbReference>
<proteinExistence type="predicted"/>
<dbReference type="Proteomes" id="UP000334340">
    <property type="component" value="Unassembled WGS sequence"/>
</dbReference>
<dbReference type="EMBL" id="CABIKM010000040">
    <property type="protein sequence ID" value="VUZ86008.1"/>
    <property type="molecule type" value="Genomic_DNA"/>
</dbReference>
<name>A0A564ZN84_9BACT</name>
<feature type="domain" description="Winged helix-turn helix" evidence="1">
    <location>
        <begin position="108"/>
        <end position="148"/>
    </location>
</feature>
<accession>A0A564ZN84</accession>
<dbReference type="Pfam" id="PF13592">
    <property type="entry name" value="HTH_33"/>
    <property type="match status" value="1"/>
</dbReference>
<evidence type="ECO:0000313" key="2">
    <source>
        <dbReference type="EMBL" id="VUZ86008.1"/>
    </source>
</evidence>
<reference evidence="2 3" key="1">
    <citation type="submission" date="2019-07" db="EMBL/GenBank/DDBJ databases">
        <authorList>
            <person name="Cremers G."/>
        </authorList>
    </citation>
    <scope>NUCLEOTIDE SEQUENCE [LARGE SCALE GENOMIC DNA]</scope>
</reference>
<gene>
    <name evidence="2" type="ORF">MELA_02402</name>
</gene>